<evidence type="ECO:0000259" key="3">
    <source>
        <dbReference type="Pfam" id="PF13731"/>
    </source>
</evidence>
<dbReference type="InterPro" id="IPR027994">
    <property type="entry name" value="WxL_dom"/>
</dbReference>
<evidence type="ECO:0000313" key="4">
    <source>
        <dbReference type="EMBL" id="MFD1465177.1"/>
    </source>
</evidence>
<evidence type="ECO:0000313" key="5">
    <source>
        <dbReference type="Proteomes" id="UP001597244"/>
    </source>
</evidence>
<feature type="region of interest" description="Disordered" evidence="1">
    <location>
        <begin position="33"/>
        <end position="64"/>
    </location>
</feature>
<feature type="chain" id="PRO_5047502119" evidence="2">
    <location>
        <begin position="25"/>
        <end position="223"/>
    </location>
</feature>
<protein>
    <submittedName>
        <fullName evidence="4">WxL domain-containing protein</fullName>
    </submittedName>
</protein>
<dbReference type="Pfam" id="PF13731">
    <property type="entry name" value="WxL"/>
    <property type="match status" value="1"/>
</dbReference>
<accession>A0ABW4DME7</accession>
<comment type="caution">
    <text evidence="4">The sequence shown here is derived from an EMBL/GenBank/DDBJ whole genome shotgun (WGS) entry which is preliminary data.</text>
</comment>
<proteinExistence type="predicted"/>
<reference evidence="5" key="1">
    <citation type="journal article" date="2019" name="Int. J. Syst. Evol. Microbiol.">
        <title>The Global Catalogue of Microorganisms (GCM) 10K type strain sequencing project: providing services to taxonomists for standard genome sequencing and annotation.</title>
        <authorList>
            <consortium name="The Broad Institute Genomics Platform"/>
            <consortium name="The Broad Institute Genome Sequencing Center for Infectious Disease"/>
            <person name="Wu L."/>
            <person name="Ma J."/>
        </authorList>
    </citation>
    <scope>NUCLEOTIDE SEQUENCE [LARGE SCALE GENOMIC DNA]</scope>
    <source>
        <strain evidence="5">CCM 8951</strain>
    </source>
</reference>
<dbReference type="EMBL" id="JBHTOF010000025">
    <property type="protein sequence ID" value="MFD1465177.1"/>
    <property type="molecule type" value="Genomic_DNA"/>
</dbReference>
<evidence type="ECO:0000256" key="1">
    <source>
        <dbReference type="SAM" id="MobiDB-lite"/>
    </source>
</evidence>
<evidence type="ECO:0000256" key="2">
    <source>
        <dbReference type="SAM" id="SignalP"/>
    </source>
</evidence>
<dbReference type="Proteomes" id="UP001597244">
    <property type="component" value="Unassembled WGS sequence"/>
</dbReference>
<organism evidence="4 5">
    <name type="scientific">Lapidilactobacillus mulanensis</name>
    <dbReference type="NCBI Taxonomy" id="2485999"/>
    <lineage>
        <taxon>Bacteria</taxon>
        <taxon>Bacillati</taxon>
        <taxon>Bacillota</taxon>
        <taxon>Bacilli</taxon>
        <taxon>Lactobacillales</taxon>
        <taxon>Lactobacillaceae</taxon>
        <taxon>Lapidilactobacillus</taxon>
    </lineage>
</organism>
<dbReference type="RefSeq" id="WP_125577138.1">
    <property type="nucleotide sequence ID" value="NZ_JBHTOF010000025.1"/>
</dbReference>
<gene>
    <name evidence="4" type="ORF">ACFQ4L_03610</name>
</gene>
<feature type="domain" description="WxL" evidence="3">
    <location>
        <begin position="26"/>
        <end position="221"/>
    </location>
</feature>
<keyword evidence="5" id="KW-1185">Reference proteome</keyword>
<feature type="signal peptide" evidence="2">
    <location>
        <begin position="1"/>
        <end position="24"/>
    </location>
</feature>
<keyword evidence="2" id="KW-0732">Signal</keyword>
<name>A0ABW4DME7_9LACO</name>
<sequence length="223" mass="23442">MKKVLLLSAFVSALILGTSATAVHAETTTSTTTGDITFTLPTDTVDPWNPNLPGEVNKPDPENPATGLAGPLTLDTAPILSFGTHEMEMSAKTYTAVNLNPYLQVSDRRGVSSDGQSQGWNLKVAITDFKDTGKKLNGATMSLTKASVKSHLAGQGAAPTASDITSLDSTDQATTIFTADKGQGLGSWLEVYPRNVISLTVPQARLGEYSATLTWTLSSEPLA</sequence>